<gene>
    <name evidence="1" type="ORF">DFH08DRAFT_869776</name>
</gene>
<reference evidence="1" key="1">
    <citation type="submission" date="2023-03" db="EMBL/GenBank/DDBJ databases">
        <title>Massive genome expansion in bonnet fungi (Mycena s.s.) driven by repeated elements and novel gene families across ecological guilds.</title>
        <authorList>
            <consortium name="Lawrence Berkeley National Laboratory"/>
            <person name="Harder C.B."/>
            <person name="Miyauchi S."/>
            <person name="Viragh M."/>
            <person name="Kuo A."/>
            <person name="Thoen E."/>
            <person name="Andreopoulos B."/>
            <person name="Lu D."/>
            <person name="Skrede I."/>
            <person name="Drula E."/>
            <person name="Henrissat B."/>
            <person name="Morin E."/>
            <person name="Kohler A."/>
            <person name="Barry K."/>
            <person name="LaButti K."/>
            <person name="Morin E."/>
            <person name="Salamov A."/>
            <person name="Lipzen A."/>
            <person name="Mereny Z."/>
            <person name="Hegedus B."/>
            <person name="Baldrian P."/>
            <person name="Stursova M."/>
            <person name="Weitz H."/>
            <person name="Taylor A."/>
            <person name="Grigoriev I.V."/>
            <person name="Nagy L.G."/>
            <person name="Martin F."/>
            <person name="Kauserud H."/>
        </authorList>
    </citation>
    <scope>NUCLEOTIDE SEQUENCE</scope>
    <source>
        <strain evidence="1">CBHHK002</strain>
    </source>
</reference>
<protein>
    <submittedName>
        <fullName evidence="1">Uncharacterized protein</fullName>
    </submittedName>
</protein>
<proteinExistence type="predicted"/>
<comment type="caution">
    <text evidence="1">The sequence shown here is derived from an EMBL/GenBank/DDBJ whole genome shotgun (WGS) entry which is preliminary data.</text>
</comment>
<sequence length="324" mass="36913">MISPSEAELINMLSIDDMLEILGCRGYFLQPLSVHSGFARVGALYEMDDRGNPYELPMEILHIPLAHDINLDPWGWEYHGEGNAIIKKYGSTVMTSSGWTRIDMNEMYHLQPNNHGDCQVHHFYNFIGYIGPDEMEWMKSWLVQANHLSGGSLHPAYFVVTELAFSITLWYPAEPFTLRGTFMADSPTNELYLFLFSPRAEIIDGACTVVIPAPEDAYYWSFQSDGSDPLSNEILDEVFPPQVLYQTHLLERYWSEQDYQLIRDFSLAKGLNPNSPDFANQLGYPLAVIHPEPLLLDVVIHTPNLDAFPRLSPTCLDCELIFNL</sequence>
<dbReference type="AlphaFoldDB" id="A0AAD7A151"/>
<accession>A0AAD7A151</accession>
<keyword evidence="2" id="KW-1185">Reference proteome</keyword>
<dbReference type="Proteomes" id="UP001218218">
    <property type="component" value="Unassembled WGS sequence"/>
</dbReference>
<organism evidence="1 2">
    <name type="scientific">Mycena albidolilacea</name>
    <dbReference type="NCBI Taxonomy" id="1033008"/>
    <lineage>
        <taxon>Eukaryota</taxon>
        <taxon>Fungi</taxon>
        <taxon>Dikarya</taxon>
        <taxon>Basidiomycota</taxon>
        <taxon>Agaricomycotina</taxon>
        <taxon>Agaricomycetes</taxon>
        <taxon>Agaricomycetidae</taxon>
        <taxon>Agaricales</taxon>
        <taxon>Marasmiineae</taxon>
        <taxon>Mycenaceae</taxon>
        <taxon>Mycena</taxon>
    </lineage>
</organism>
<name>A0AAD7A151_9AGAR</name>
<evidence type="ECO:0000313" key="2">
    <source>
        <dbReference type="Proteomes" id="UP001218218"/>
    </source>
</evidence>
<evidence type="ECO:0000313" key="1">
    <source>
        <dbReference type="EMBL" id="KAJ7346912.1"/>
    </source>
</evidence>
<dbReference type="EMBL" id="JARIHO010000020">
    <property type="protein sequence ID" value="KAJ7346912.1"/>
    <property type="molecule type" value="Genomic_DNA"/>
</dbReference>